<dbReference type="AlphaFoldDB" id="A0A834GP50"/>
<dbReference type="InterPro" id="IPR005516">
    <property type="entry name" value="Remorin_C"/>
</dbReference>
<dbReference type="OrthoDB" id="684343at2759"/>
<protein>
    <recommendedName>
        <fullName evidence="8">Remorin</fullName>
    </recommendedName>
</protein>
<evidence type="ECO:0000313" key="6">
    <source>
        <dbReference type="EMBL" id="KAF7139117.1"/>
    </source>
</evidence>
<evidence type="ECO:0008006" key="8">
    <source>
        <dbReference type="Google" id="ProtNLM"/>
    </source>
</evidence>
<name>A0A834GP50_RHOSS</name>
<dbReference type="EMBL" id="WJXA01000007">
    <property type="protein sequence ID" value="KAF7139117.1"/>
    <property type="molecule type" value="Genomic_DNA"/>
</dbReference>
<evidence type="ECO:0000256" key="1">
    <source>
        <dbReference type="ARBA" id="ARBA00005711"/>
    </source>
</evidence>
<keyword evidence="2" id="KW-0175">Coiled coil</keyword>
<gene>
    <name evidence="6" type="ORF">RHSIM_Rhsim07G0091900</name>
</gene>
<accession>A0A834GP50</accession>
<dbReference type="Proteomes" id="UP000626092">
    <property type="component" value="Unassembled WGS sequence"/>
</dbReference>
<evidence type="ECO:0000313" key="7">
    <source>
        <dbReference type="Proteomes" id="UP000626092"/>
    </source>
</evidence>
<dbReference type="InterPro" id="IPR005518">
    <property type="entry name" value="Remorin_N"/>
</dbReference>
<feature type="compositionally biased region" description="Basic and acidic residues" evidence="3">
    <location>
        <begin position="20"/>
        <end position="36"/>
    </location>
</feature>
<comment type="caution">
    <text evidence="6">The sequence shown here is derived from an EMBL/GenBank/DDBJ whole genome shotgun (WGS) entry which is preliminary data.</text>
</comment>
<evidence type="ECO:0000259" key="5">
    <source>
        <dbReference type="Pfam" id="PF03766"/>
    </source>
</evidence>
<feature type="compositionally biased region" description="Basic and acidic residues" evidence="3">
    <location>
        <begin position="65"/>
        <end position="84"/>
    </location>
</feature>
<feature type="coiled-coil region" evidence="2">
    <location>
        <begin position="127"/>
        <end position="165"/>
    </location>
</feature>
<feature type="region of interest" description="Disordered" evidence="3">
    <location>
        <begin position="60"/>
        <end position="84"/>
    </location>
</feature>
<dbReference type="PANTHER" id="PTHR31775">
    <property type="entry name" value="OS02G0117200 PROTEIN"/>
    <property type="match status" value="1"/>
</dbReference>
<feature type="domain" description="Remorin N-terminal" evidence="5">
    <location>
        <begin position="34"/>
        <end position="88"/>
    </location>
</feature>
<comment type="similarity">
    <text evidence="1">Belongs to the remorin family.</text>
</comment>
<organism evidence="6 7">
    <name type="scientific">Rhododendron simsii</name>
    <name type="common">Sims's rhododendron</name>
    <dbReference type="NCBI Taxonomy" id="118357"/>
    <lineage>
        <taxon>Eukaryota</taxon>
        <taxon>Viridiplantae</taxon>
        <taxon>Streptophyta</taxon>
        <taxon>Embryophyta</taxon>
        <taxon>Tracheophyta</taxon>
        <taxon>Spermatophyta</taxon>
        <taxon>Magnoliopsida</taxon>
        <taxon>eudicotyledons</taxon>
        <taxon>Gunneridae</taxon>
        <taxon>Pentapetalae</taxon>
        <taxon>asterids</taxon>
        <taxon>Ericales</taxon>
        <taxon>Ericaceae</taxon>
        <taxon>Ericoideae</taxon>
        <taxon>Rhodoreae</taxon>
        <taxon>Rhododendron</taxon>
    </lineage>
</organism>
<keyword evidence="7" id="KW-1185">Reference proteome</keyword>
<feature type="region of interest" description="Disordered" evidence="3">
    <location>
        <begin position="17"/>
        <end position="36"/>
    </location>
</feature>
<feature type="domain" description="Remorin C-terminal" evidence="4">
    <location>
        <begin position="92"/>
        <end position="196"/>
    </location>
</feature>
<sequence length="204" mass="22542">MGAKKVEFETTPVVVASAPSKEKEAPAVEKLSSDEPQEKSLVLVTDEKVLNSKTLAVVAKVSDPAAEKKKDPPAEKKPIDRDTALARVETEKRMALIKAWEESEKTKADNKAYKKLSAIGAWENSKKASVDAQLKKIEENIEKKKAQYAEKMNNKAAEIHKAAEEKRAMVEAQRGEVVFKVEEAASKFRSSGTTPKRFFGCFSC</sequence>
<evidence type="ECO:0000259" key="4">
    <source>
        <dbReference type="Pfam" id="PF03763"/>
    </source>
</evidence>
<dbReference type="Pfam" id="PF03766">
    <property type="entry name" value="Remorin_N"/>
    <property type="match status" value="1"/>
</dbReference>
<evidence type="ECO:0000256" key="3">
    <source>
        <dbReference type="SAM" id="MobiDB-lite"/>
    </source>
</evidence>
<reference evidence="6" key="1">
    <citation type="submission" date="2019-11" db="EMBL/GenBank/DDBJ databases">
        <authorList>
            <person name="Liu Y."/>
            <person name="Hou J."/>
            <person name="Li T.-Q."/>
            <person name="Guan C.-H."/>
            <person name="Wu X."/>
            <person name="Wu H.-Z."/>
            <person name="Ling F."/>
            <person name="Zhang R."/>
            <person name="Shi X.-G."/>
            <person name="Ren J.-P."/>
            <person name="Chen E.-F."/>
            <person name="Sun J.-M."/>
        </authorList>
    </citation>
    <scope>NUCLEOTIDE SEQUENCE</scope>
    <source>
        <strain evidence="6">Adult_tree_wgs_1</strain>
        <tissue evidence="6">Leaves</tissue>
    </source>
</reference>
<evidence type="ECO:0000256" key="2">
    <source>
        <dbReference type="SAM" id="Coils"/>
    </source>
</evidence>
<dbReference type="Pfam" id="PF03763">
    <property type="entry name" value="Remorin_C"/>
    <property type="match status" value="1"/>
</dbReference>
<proteinExistence type="inferred from homology"/>
<dbReference type="PANTHER" id="PTHR31775:SF5">
    <property type="entry name" value="REMORIN 1.4"/>
    <property type="match status" value="1"/>
</dbReference>